<evidence type="ECO:0000259" key="1">
    <source>
        <dbReference type="PROSITE" id="PS50075"/>
    </source>
</evidence>
<dbReference type="HOGENOM" id="CLU_186565_0_0_11"/>
<accession>A0A075UUT0</accession>
<dbReference type="Pfam" id="PF00550">
    <property type="entry name" value="PP-binding"/>
    <property type="match status" value="1"/>
</dbReference>
<dbReference type="InterPro" id="IPR009081">
    <property type="entry name" value="PP-bd_ACP"/>
</dbReference>
<proteinExistence type="predicted"/>
<evidence type="ECO:0000313" key="2">
    <source>
        <dbReference type="EMBL" id="AIG76131.1"/>
    </source>
</evidence>
<sequence length="92" mass="10108">MTDRDPRERTSTAIENHVEKIWKDVLGMPDGRHELTFFDLQGQSISAVRIVARIEDELGVTVDVGLLFEDPDLTGFASSVVAVALREEPGAA</sequence>
<dbReference type="SUPFAM" id="SSF47336">
    <property type="entry name" value="ACP-like"/>
    <property type="match status" value="1"/>
</dbReference>
<dbReference type="eggNOG" id="COG1020">
    <property type="taxonomic scope" value="Bacteria"/>
</dbReference>
<feature type="domain" description="Carrier" evidence="1">
    <location>
        <begin position="9"/>
        <end position="84"/>
    </location>
</feature>
<dbReference type="PROSITE" id="PS50075">
    <property type="entry name" value="CARRIER"/>
    <property type="match status" value="1"/>
</dbReference>
<dbReference type="RefSeq" id="WP_038512379.1">
    <property type="nucleotide sequence ID" value="NZ_CP008953.1"/>
</dbReference>
<name>A0A075UUT0_9PSEU</name>
<dbReference type="EMBL" id="CP008953">
    <property type="protein sequence ID" value="AIG76131.1"/>
    <property type="molecule type" value="Genomic_DNA"/>
</dbReference>
<keyword evidence="3" id="KW-1185">Reference proteome</keyword>
<evidence type="ECO:0000313" key="3">
    <source>
        <dbReference type="Proteomes" id="UP000028492"/>
    </source>
</evidence>
<dbReference type="Proteomes" id="UP000028492">
    <property type="component" value="Chromosome"/>
</dbReference>
<reference evidence="2 3" key="1">
    <citation type="journal article" date="2014" name="J. Biotechnol.">
        <title>Complete genome sequence of the actinobacterium Amycolatopsis japonica MG417-CF17(T) (=DSM 44213T) producing (S,S)-N,N'-ethylenediaminedisuccinic acid.</title>
        <authorList>
            <person name="Stegmann E."/>
            <person name="Albersmeier A."/>
            <person name="Spohn M."/>
            <person name="Gert H."/>
            <person name="Weber T."/>
            <person name="Wohlleben W."/>
            <person name="Kalinowski J."/>
            <person name="Ruckert C."/>
        </authorList>
    </citation>
    <scope>NUCLEOTIDE SEQUENCE [LARGE SCALE GENOMIC DNA]</scope>
    <source>
        <strain evidence="3">MG417-CF17 (DSM 44213)</strain>
    </source>
</reference>
<dbReference type="KEGG" id="aja:AJAP_16290"/>
<protein>
    <recommendedName>
        <fullName evidence="1">Carrier domain-containing protein</fullName>
    </recommendedName>
</protein>
<dbReference type="AlphaFoldDB" id="A0A075UUT0"/>
<gene>
    <name evidence="2" type="ORF">AJAP_16290</name>
</gene>
<dbReference type="InterPro" id="IPR036736">
    <property type="entry name" value="ACP-like_sf"/>
</dbReference>
<dbReference type="STRING" id="208439.AJAP_16290"/>
<organism evidence="2 3">
    <name type="scientific">Amycolatopsis japonica</name>
    <dbReference type="NCBI Taxonomy" id="208439"/>
    <lineage>
        <taxon>Bacteria</taxon>
        <taxon>Bacillati</taxon>
        <taxon>Actinomycetota</taxon>
        <taxon>Actinomycetes</taxon>
        <taxon>Pseudonocardiales</taxon>
        <taxon>Pseudonocardiaceae</taxon>
        <taxon>Amycolatopsis</taxon>
        <taxon>Amycolatopsis japonica group</taxon>
    </lineage>
</organism>
<dbReference type="Gene3D" id="1.10.1200.10">
    <property type="entry name" value="ACP-like"/>
    <property type="match status" value="1"/>
</dbReference>